<sequence>MIETAGALAAVADIVAEIRPDGIYVGPADLSASLGCTNSLDDRDFSEAISTVLTACAPHGVPVGVHATDVDTALRFRELGCTLVTCFSDMPSLESAAGAAIGRLKATDRRSP</sequence>
<dbReference type="InterPro" id="IPR040442">
    <property type="entry name" value="Pyrv_kinase-like_dom_sf"/>
</dbReference>
<dbReference type="Proteomes" id="UP000184363">
    <property type="component" value="Unassembled WGS sequence"/>
</dbReference>
<keyword evidence="2" id="KW-0479">Metal-binding</keyword>
<protein>
    <submittedName>
        <fullName evidence="5">HpcH/HpaI aldolase/citrate lyase family protein</fullName>
    </submittedName>
</protein>
<evidence type="ECO:0000313" key="5">
    <source>
        <dbReference type="EMBL" id="SHK95474.1"/>
    </source>
</evidence>
<evidence type="ECO:0000256" key="1">
    <source>
        <dbReference type="ARBA" id="ARBA00005568"/>
    </source>
</evidence>
<keyword evidence="3 5" id="KW-0456">Lyase</keyword>
<evidence type="ECO:0000256" key="2">
    <source>
        <dbReference type="ARBA" id="ARBA00022723"/>
    </source>
</evidence>
<accession>A0A1M6WPD3</accession>
<proteinExistence type="inferred from homology"/>
<evidence type="ECO:0000256" key="3">
    <source>
        <dbReference type="ARBA" id="ARBA00023239"/>
    </source>
</evidence>
<dbReference type="AlphaFoldDB" id="A0A1M6WPD3"/>
<dbReference type="Gene3D" id="3.20.20.60">
    <property type="entry name" value="Phosphoenolpyruvate-binding domains"/>
    <property type="match status" value="1"/>
</dbReference>
<reference evidence="5 6" key="1">
    <citation type="submission" date="2016-11" db="EMBL/GenBank/DDBJ databases">
        <authorList>
            <person name="Jaros S."/>
            <person name="Januszkiewicz K."/>
            <person name="Wedrychowicz H."/>
        </authorList>
    </citation>
    <scope>NUCLEOTIDE SEQUENCE [LARGE SCALE GENOMIC DNA]</scope>
    <source>
        <strain evidence="5 6">DSM 43832</strain>
    </source>
</reference>
<dbReference type="InterPro" id="IPR005000">
    <property type="entry name" value="Aldolase/citrate-lyase_domain"/>
</dbReference>
<gene>
    <name evidence="5" type="ORF">SAMN05443637_11528</name>
</gene>
<dbReference type="SUPFAM" id="SSF51621">
    <property type="entry name" value="Phosphoenolpyruvate/pyruvate domain"/>
    <property type="match status" value="1"/>
</dbReference>
<dbReference type="Pfam" id="PF03328">
    <property type="entry name" value="HpcH_HpaI"/>
    <property type="match status" value="1"/>
</dbReference>
<dbReference type="InterPro" id="IPR015813">
    <property type="entry name" value="Pyrv/PenolPyrv_kinase-like_dom"/>
</dbReference>
<organism evidence="5 6">
    <name type="scientific">Pseudonocardia thermophila</name>
    <dbReference type="NCBI Taxonomy" id="1848"/>
    <lineage>
        <taxon>Bacteria</taxon>
        <taxon>Bacillati</taxon>
        <taxon>Actinomycetota</taxon>
        <taxon>Actinomycetes</taxon>
        <taxon>Pseudonocardiales</taxon>
        <taxon>Pseudonocardiaceae</taxon>
        <taxon>Pseudonocardia</taxon>
    </lineage>
</organism>
<evidence type="ECO:0000259" key="4">
    <source>
        <dbReference type="Pfam" id="PF03328"/>
    </source>
</evidence>
<dbReference type="GO" id="GO:0016832">
    <property type="term" value="F:aldehyde-lyase activity"/>
    <property type="evidence" value="ECO:0007669"/>
    <property type="project" value="TreeGrafter"/>
</dbReference>
<dbReference type="PANTHER" id="PTHR30502:SF0">
    <property type="entry name" value="PHOSPHOENOLPYRUVATE CARBOXYLASE FAMILY PROTEIN"/>
    <property type="match status" value="1"/>
</dbReference>
<dbReference type="PANTHER" id="PTHR30502">
    <property type="entry name" value="2-KETO-3-DEOXY-L-RHAMNONATE ALDOLASE"/>
    <property type="match status" value="1"/>
</dbReference>
<comment type="similarity">
    <text evidence="1">Belongs to the HpcH/HpaI aldolase family.</text>
</comment>
<dbReference type="OrthoDB" id="3353438at2"/>
<dbReference type="GO" id="GO:0005737">
    <property type="term" value="C:cytoplasm"/>
    <property type="evidence" value="ECO:0007669"/>
    <property type="project" value="TreeGrafter"/>
</dbReference>
<feature type="domain" description="HpcH/HpaI aldolase/citrate lyase" evidence="4">
    <location>
        <begin position="2"/>
        <end position="89"/>
    </location>
</feature>
<name>A0A1M6WPD3_PSETH</name>
<dbReference type="RefSeq" id="WP_073458504.1">
    <property type="nucleotide sequence ID" value="NZ_FRAP01000015.1"/>
</dbReference>
<evidence type="ECO:0000313" key="6">
    <source>
        <dbReference type="Proteomes" id="UP000184363"/>
    </source>
</evidence>
<dbReference type="GO" id="GO:0046872">
    <property type="term" value="F:metal ion binding"/>
    <property type="evidence" value="ECO:0007669"/>
    <property type="project" value="UniProtKB-KW"/>
</dbReference>
<keyword evidence="6" id="KW-1185">Reference proteome</keyword>
<dbReference type="STRING" id="1848.SAMN05443637_11528"/>
<dbReference type="EMBL" id="FRAP01000015">
    <property type="protein sequence ID" value="SHK95474.1"/>
    <property type="molecule type" value="Genomic_DNA"/>
</dbReference>
<dbReference type="InterPro" id="IPR050251">
    <property type="entry name" value="HpcH-HpaI_aldolase"/>
</dbReference>